<proteinExistence type="predicted"/>
<name>A0AAU9UC72_EUPED</name>
<organism evidence="2 3">
    <name type="scientific">Euphydryas editha</name>
    <name type="common">Edith's checkerspot</name>
    <dbReference type="NCBI Taxonomy" id="104508"/>
    <lineage>
        <taxon>Eukaryota</taxon>
        <taxon>Metazoa</taxon>
        <taxon>Ecdysozoa</taxon>
        <taxon>Arthropoda</taxon>
        <taxon>Hexapoda</taxon>
        <taxon>Insecta</taxon>
        <taxon>Pterygota</taxon>
        <taxon>Neoptera</taxon>
        <taxon>Endopterygota</taxon>
        <taxon>Lepidoptera</taxon>
        <taxon>Glossata</taxon>
        <taxon>Ditrysia</taxon>
        <taxon>Papilionoidea</taxon>
        <taxon>Nymphalidae</taxon>
        <taxon>Nymphalinae</taxon>
        <taxon>Euphydryas</taxon>
    </lineage>
</organism>
<accession>A0AAU9UC72</accession>
<evidence type="ECO:0000313" key="3">
    <source>
        <dbReference type="Proteomes" id="UP001153954"/>
    </source>
</evidence>
<dbReference type="AlphaFoldDB" id="A0AAU9UC72"/>
<comment type="caution">
    <text evidence="2">The sequence shown here is derived from an EMBL/GenBank/DDBJ whole genome shotgun (WGS) entry which is preliminary data.</text>
</comment>
<gene>
    <name evidence="2" type="ORF">EEDITHA_LOCUS10967</name>
</gene>
<dbReference type="InterPro" id="IPR013083">
    <property type="entry name" value="Znf_RING/FYVE/PHD"/>
</dbReference>
<dbReference type="Proteomes" id="UP001153954">
    <property type="component" value="Unassembled WGS sequence"/>
</dbReference>
<protein>
    <recommendedName>
        <fullName evidence="4">PHD-type domain-containing protein</fullName>
    </recommendedName>
</protein>
<dbReference type="EMBL" id="CAKOGL010000015">
    <property type="protein sequence ID" value="CAH2095526.1"/>
    <property type="molecule type" value="Genomic_DNA"/>
</dbReference>
<keyword evidence="3" id="KW-1185">Reference proteome</keyword>
<keyword evidence="1" id="KW-0175">Coiled coil</keyword>
<evidence type="ECO:0000313" key="2">
    <source>
        <dbReference type="EMBL" id="CAH2095526.1"/>
    </source>
</evidence>
<feature type="coiled-coil region" evidence="1">
    <location>
        <begin position="164"/>
        <end position="212"/>
    </location>
</feature>
<evidence type="ECO:0000256" key="1">
    <source>
        <dbReference type="SAM" id="Coils"/>
    </source>
</evidence>
<evidence type="ECO:0008006" key="4">
    <source>
        <dbReference type="Google" id="ProtNLM"/>
    </source>
</evidence>
<dbReference type="Gene3D" id="3.30.40.10">
    <property type="entry name" value="Zinc/RING finger domain, C3HC4 (zinc finger)"/>
    <property type="match status" value="1"/>
</dbReference>
<dbReference type="SUPFAM" id="SSF57903">
    <property type="entry name" value="FYVE/PHD zinc finger"/>
    <property type="match status" value="1"/>
</dbReference>
<dbReference type="InterPro" id="IPR011011">
    <property type="entry name" value="Znf_FYVE_PHD"/>
</dbReference>
<reference evidence="2" key="1">
    <citation type="submission" date="2022-03" db="EMBL/GenBank/DDBJ databases">
        <authorList>
            <person name="Tunstrom K."/>
        </authorList>
    </citation>
    <scope>NUCLEOTIDE SEQUENCE</scope>
</reference>
<sequence>MSSKNCSGCHGAIKSREYLQCPQCEQLYDLECANISSREFKSLTSEHRRTWKCPDCLSKQRKCGDNTNTPIRRANNTQNFTSTSNVAPDECANNVTLRTKAQLHPTIAATQSYVTEERLRDILRQEITGMLKATIKELVTKDLANINNQISTFHESLNFFNDCFESLKKDIEEKTATIKTLQTDNANLQATVSDLSERLSALEQNMRENNIEINGIPESKSENLVNTISQLAKTVNQPFADDDLSQTTTFYTSPG</sequence>